<dbReference type="InParanoid" id="G2Q1S5"/>
<dbReference type="GeneID" id="11505712"/>
<keyword evidence="3" id="KW-1185">Reference proteome</keyword>
<protein>
    <submittedName>
        <fullName evidence="2">Uncharacterized protein</fullName>
    </submittedName>
</protein>
<dbReference type="VEuPathDB" id="FungiDB:MYCTH_2294549"/>
<gene>
    <name evidence="2" type="ORF">MYCTH_2294549</name>
</gene>
<dbReference type="HOGENOM" id="CLU_3015848_0_0_1"/>
<dbReference type="AlphaFoldDB" id="G2Q1S5"/>
<name>G2Q1S5_THET4</name>
<organism evidence="2 3">
    <name type="scientific">Thermothelomyces thermophilus (strain ATCC 42464 / BCRC 31852 / DSM 1799)</name>
    <name type="common">Sporotrichum thermophile</name>
    <dbReference type="NCBI Taxonomy" id="573729"/>
    <lineage>
        <taxon>Eukaryota</taxon>
        <taxon>Fungi</taxon>
        <taxon>Dikarya</taxon>
        <taxon>Ascomycota</taxon>
        <taxon>Pezizomycotina</taxon>
        <taxon>Sordariomycetes</taxon>
        <taxon>Sordariomycetidae</taxon>
        <taxon>Sordariales</taxon>
        <taxon>Chaetomiaceae</taxon>
        <taxon>Thermothelomyces</taxon>
    </lineage>
</organism>
<dbReference type="EMBL" id="CP003002">
    <property type="protein sequence ID" value="AEO53359.1"/>
    <property type="molecule type" value="Genomic_DNA"/>
</dbReference>
<dbReference type="KEGG" id="mtm:MYCTH_2294549"/>
<sequence>MASEASPLLARSPRPFATAHNAPSNPDPPPASTPQRDPTAPQRKSRLHPCGVVRDF</sequence>
<evidence type="ECO:0000313" key="2">
    <source>
        <dbReference type="EMBL" id="AEO53359.1"/>
    </source>
</evidence>
<dbReference type="Proteomes" id="UP000007322">
    <property type="component" value="Chromosome 1"/>
</dbReference>
<proteinExistence type="predicted"/>
<evidence type="ECO:0000313" key="3">
    <source>
        <dbReference type="Proteomes" id="UP000007322"/>
    </source>
</evidence>
<feature type="region of interest" description="Disordered" evidence="1">
    <location>
        <begin position="1"/>
        <end position="56"/>
    </location>
</feature>
<accession>G2Q1S5</accession>
<evidence type="ECO:0000256" key="1">
    <source>
        <dbReference type="SAM" id="MobiDB-lite"/>
    </source>
</evidence>
<dbReference type="RefSeq" id="XP_003658604.1">
    <property type="nucleotide sequence ID" value="XM_003658556.1"/>
</dbReference>
<reference evidence="2 3" key="1">
    <citation type="journal article" date="2011" name="Nat. Biotechnol.">
        <title>Comparative genomic analysis of the thermophilic biomass-degrading fungi Myceliophthora thermophila and Thielavia terrestris.</title>
        <authorList>
            <person name="Berka R.M."/>
            <person name="Grigoriev I.V."/>
            <person name="Otillar R."/>
            <person name="Salamov A."/>
            <person name="Grimwood J."/>
            <person name="Reid I."/>
            <person name="Ishmael N."/>
            <person name="John T."/>
            <person name="Darmond C."/>
            <person name="Moisan M.-C."/>
            <person name="Henrissat B."/>
            <person name="Coutinho P.M."/>
            <person name="Lombard V."/>
            <person name="Natvig D.O."/>
            <person name="Lindquist E."/>
            <person name="Schmutz J."/>
            <person name="Lucas S."/>
            <person name="Harris P."/>
            <person name="Powlowski J."/>
            <person name="Bellemare A."/>
            <person name="Taylor D."/>
            <person name="Butler G."/>
            <person name="de Vries R.P."/>
            <person name="Allijn I.E."/>
            <person name="van den Brink J."/>
            <person name="Ushinsky S."/>
            <person name="Storms R."/>
            <person name="Powell A.J."/>
            <person name="Paulsen I.T."/>
            <person name="Elbourne L.D.H."/>
            <person name="Baker S.E."/>
            <person name="Magnuson J."/>
            <person name="LaBoissiere S."/>
            <person name="Clutterbuck A.J."/>
            <person name="Martinez D."/>
            <person name="Wogulis M."/>
            <person name="de Leon A.L."/>
            <person name="Rey M.W."/>
            <person name="Tsang A."/>
        </authorList>
    </citation>
    <scope>NUCLEOTIDE SEQUENCE [LARGE SCALE GENOMIC DNA]</scope>
    <source>
        <strain evidence="3">ATCC 42464 / BCRC 31852 / DSM 1799</strain>
    </source>
</reference>